<dbReference type="Proteomes" id="UP000807353">
    <property type="component" value="Unassembled WGS sequence"/>
</dbReference>
<sequence>MAYAKASANAEWSSPFAAWHSRALETPLPNPHEFTPTASSLLLAVLLNSQGENEGMTLALFSKPGPDGGVVAVDTLGRVLHVPTKDSSGILGLSKDVLALPDTGAFRNTWVIKHDRTSQPIDRIFIPSRLASEGDLKTLAHMKQVSVQGFSKVTRELKEGVEGSTELPDKLWELAGLVREAREDGWEPERRDGVVLGRVREVLSGLF</sequence>
<dbReference type="EMBL" id="MU150338">
    <property type="protein sequence ID" value="KAF9458497.1"/>
    <property type="molecule type" value="Genomic_DNA"/>
</dbReference>
<dbReference type="OrthoDB" id="3006153at2759"/>
<dbReference type="AlphaFoldDB" id="A0A9P6CAM5"/>
<accession>A0A9P6CAM5</accession>
<organism evidence="1 2">
    <name type="scientific">Collybia nuda</name>
    <dbReference type="NCBI Taxonomy" id="64659"/>
    <lineage>
        <taxon>Eukaryota</taxon>
        <taxon>Fungi</taxon>
        <taxon>Dikarya</taxon>
        <taxon>Basidiomycota</taxon>
        <taxon>Agaricomycotina</taxon>
        <taxon>Agaricomycetes</taxon>
        <taxon>Agaricomycetidae</taxon>
        <taxon>Agaricales</taxon>
        <taxon>Tricholomatineae</taxon>
        <taxon>Clitocybaceae</taxon>
        <taxon>Collybia</taxon>
    </lineage>
</organism>
<evidence type="ECO:0000313" key="2">
    <source>
        <dbReference type="Proteomes" id="UP000807353"/>
    </source>
</evidence>
<gene>
    <name evidence="1" type="ORF">BDZ94DRAFT_1313192</name>
</gene>
<evidence type="ECO:0000313" key="1">
    <source>
        <dbReference type="EMBL" id="KAF9458497.1"/>
    </source>
</evidence>
<keyword evidence="2" id="KW-1185">Reference proteome</keyword>
<comment type="caution">
    <text evidence="1">The sequence shown here is derived from an EMBL/GenBank/DDBJ whole genome shotgun (WGS) entry which is preliminary data.</text>
</comment>
<protein>
    <submittedName>
        <fullName evidence="1">Uncharacterized protein</fullName>
    </submittedName>
</protein>
<reference evidence="1" key="1">
    <citation type="submission" date="2020-11" db="EMBL/GenBank/DDBJ databases">
        <authorList>
            <consortium name="DOE Joint Genome Institute"/>
            <person name="Ahrendt S."/>
            <person name="Riley R."/>
            <person name="Andreopoulos W."/>
            <person name="Labutti K."/>
            <person name="Pangilinan J."/>
            <person name="Ruiz-Duenas F.J."/>
            <person name="Barrasa J.M."/>
            <person name="Sanchez-Garcia M."/>
            <person name="Camarero S."/>
            <person name="Miyauchi S."/>
            <person name="Serrano A."/>
            <person name="Linde D."/>
            <person name="Babiker R."/>
            <person name="Drula E."/>
            <person name="Ayuso-Fernandez I."/>
            <person name="Pacheco R."/>
            <person name="Padilla G."/>
            <person name="Ferreira P."/>
            <person name="Barriuso J."/>
            <person name="Kellner H."/>
            <person name="Castanera R."/>
            <person name="Alfaro M."/>
            <person name="Ramirez L."/>
            <person name="Pisabarro A.G."/>
            <person name="Kuo A."/>
            <person name="Tritt A."/>
            <person name="Lipzen A."/>
            <person name="He G."/>
            <person name="Yan M."/>
            <person name="Ng V."/>
            <person name="Cullen D."/>
            <person name="Martin F."/>
            <person name="Rosso M.-N."/>
            <person name="Henrissat B."/>
            <person name="Hibbett D."/>
            <person name="Martinez A.T."/>
            <person name="Grigoriev I.V."/>
        </authorList>
    </citation>
    <scope>NUCLEOTIDE SEQUENCE</scope>
    <source>
        <strain evidence="1">CBS 247.69</strain>
    </source>
</reference>
<proteinExistence type="predicted"/>
<name>A0A9P6CAM5_9AGAR</name>